<evidence type="ECO:0000313" key="9">
    <source>
        <dbReference type="EMBL" id="SIQ20773.1"/>
    </source>
</evidence>
<keyword evidence="7" id="KW-0998">Cell outer membrane</keyword>
<reference evidence="9 10" key="1">
    <citation type="submission" date="2017-01" db="EMBL/GenBank/DDBJ databases">
        <authorList>
            <person name="Mah S.A."/>
            <person name="Swanson W.J."/>
            <person name="Moy G.W."/>
            <person name="Vacquier V.D."/>
        </authorList>
    </citation>
    <scope>NUCLEOTIDE SEQUENCE [LARGE SCALE GENOMIC DNA]</scope>
    <source>
        <strain evidence="9 10">ATCC 29606</strain>
    </source>
</reference>
<evidence type="ECO:0000256" key="1">
    <source>
        <dbReference type="ARBA" id="ARBA00004571"/>
    </source>
</evidence>
<dbReference type="AlphaFoldDB" id="A0A1N6QW07"/>
<comment type="subcellular location">
    <subcellularLocation>
        <location evidence="1">Cell outer membrane</location>
        <topology evidence="1">Multi-pass membrane protein</topology>
    </subcellularLocation>
</comment>
<organism evidence="9 10">
    <name type="scientific">Pseudomonas flexibilis</name>
    <dbReference type="NCBI Taxonomy" id="706570"/>
    <lineage>
        <taxon>Bacteria</taxon>
        <taxon>Pseudomonadati</taxon>
        <taxon>Pseudomonadota</taxon>
        <taxon>Gammaproteobacteria</taxon>
        <taxon>Pseudomonadales</taxon>
        <taxon>Pseudomonadaceae</taxon>
        <taxon>Pseudomonas</taxon>
    </lineage>
</organism>
<evidence type="ECO:0000256" key="7">
    <source>
        <dbReference type="ARBA" id="ARBA00023237"/>
    </source>
</evidence>
<dbReference type="EMBL" id="FTMC01000004">
    <property type="protein sequence ID" value="SIQ20773.1"/>
    <property type="molecule type" value="Genomic_DNA"/>
</dbReference>
<name>A0A1N6QW07_9PSED</name>
<keyword evidence="3" id="KW-1134">Transmembrane beta strand</keyword>
<accession>A0A1N6QW07</accession>
<evidence type="ECO:0000256" key="5">
    <source>
        <dbReference type="ARBA" id="ARBA00022729"/>
    </source>
</evidence>
<keyword evidence="6" id="KW-0472">Membrane</keyword>
<protein>
    <submittedName>
        <fullName evidence="9">Long-chain fatty acid transport protein</fullName>
    </submittedName>
</protein>
<dbReference type="Proteomes" id="UP000186079">
    <property type="component" value="Unassembled WGS sequence"/>
</dbReference>
<dbReference type="RefSeq" id="WP_027589764.1">
    <property type="nucleotide sequence ID" value="NZ_FTMC01000004.1"/>
</dbReference>
<dbReference type="Gene3D" id="2.40.160.60">
    <property type="entry name" value="Outer membrane protein transport protein (OMPP1/FadL/TodX)"/>
    <property type="match status" value="1"/>
</dbReference>
<feature type="chain" id="PRO_5010268073" evidence="8">
    <location>
        <begin position="26"/>
        <end position="530"/>
    </location>
</feature>
<keyword evidence="5 8" id="KW-0732">Signal</keyword>
<comment type="similarity">
    <text evidence="2">Belongs to the OmpP1/FadL family.</text>
</comment>
<dbReference type="PANTHER" id="PTHR35093:SF8">
    <property type="entry name" value="OUTER MEMBRANE PROTEIN NMB0088-RELATED"/>
    <property type="match status" value="1"/>
</dbReference>
<gene>
    <name evidence="9" type="ORF">SAMN05421672_10446</name>
</gene>
<dbReference type="PANTHER" id="PTHR35093">
    <property type="entry name" value="OUTER MEMBRANE PROTEIN NMB0088-RELATED"/>
    <property type="match status" value="1"/>
</dbReference>
<dbReference type="Pfam" id="PF03349">
    <property type="entry name" value="Toluene_X"/>
    <property type="match status" value="1"/>
</dbReference>
<evidence type="ECO:0000313" key="10">
    <source>
        <dbReference type="Proteomes" id="UP000186079"/>
    </source>
</evidence>
<dbReference type="SUPFAM" id="SSF56935">
    <property type="entry name" value="Porins"/>
    <property type="match status" value="1"/>
</dbReference>
<evidence type="ECO:0000256" key="3">
    <source>
        <dbReference type="ARBA" id="ARBA00022452"/>
    </source>
</evidence>
<feature type="signal peptide" evidence="8">
    <location>
        <begin position="1"/>
        <end position="25"/>
    </location>
</feature>
<proteinExistence type="inferred from homology"/>
<evidence type="ECO:0000256" key="8">
    <source>
        <dbReference type="SAM" id="SignalP"/>
    </source>
</evidence>
<evidence type="ECO:0000256" key="4">
    <source>
        <dbReference type="ARBA" id="ARBA00022692"/>
    </source>
</evidence>
<sequence length="530" mass="58632">MKKRFSPLARAIAGVTLLWAMESQAQFSQNLTVGNPKAMALGNAITADSSGIDAVHYNPAALSKLKGRQTALKLVTGVMDIRAEFDAPPHYGDNFFNFKNDPIAGSRSRTTTSTMYLPGLGGTVDVPVLVAPLAGVSINPPGSKFTFATNVYTPQAVGFRRDKDDPGRYMGQEIALQRITYFSPSVAYQVNDEFSVGLSVGFSHQALALKQDFRAPGMLTGVVAAVQDALCTIEGNPMDVLINLCGAPFGPFTDLANLDVDMQQTLSPTWNLGFLWEPTEWFSLGAVYQSEAKMRLQGKYRVEYTDNWQNFWRGLDSSLFGAIFTSITPDGVWENEQGNVSLDVTHPAHFSTGIKVRPLPRWQVNFDVKWTDYGSWENLELEFDRQLDLLTIAMLFAPDNATNRSIILDRGYESVWSWALGVQYDVNDRLSLRVGYEPRSSSIPSDRADILAPLGDADLYGIGAGYRWDKDTEIDIGFNYLISKQDIPAGTSCNVNCSGLLDMVYNPYADLDIKTKVEAYIFSISYRTTF</sequence>
<dbReference type="GO" id="GO:0015483">
    <property type="term" value="F:long-chain fatty acid transporting porin activity"/>
    <property type="evidence" value="ECO:0007669"/>
    <property type="project" value="TreeGrafter"/>
</dbReference>
<keyword evidence="4" id="KW-0812">Transmembrane</keyword>
<dbReference type="InterPro" id="IPR005017">
    <property type="entry name" value="OMPP1/FadL/TodX"/>
</dbReference>
<evidence type="ECO:0000256" key="2">
    <source>
        <dbReference type="ARBA" id="ARBA00008163"/>
    </source>
</evidence>
<dbReference type="GO" id="GO:0009279">
    <property type="term" value="C:cell outer membrane"/>
    <property type="evidence" value="ECO:0007669"/>
    <property type="project" value="UniProtKB-SubCell"/>
</dbReference>
<evidence type="ECO:0000256" key="6">
    <source>
        <dbReference type="ARBA" id="ARBA00023136"/>
    </source>
</evidence>